<name>A0AAV9HRQ8_9PEZI</name>
<dbReference type="PANTHER" id="PTHR32035:SF3">
    <property type="entry name" value="SMALL RIBOSOMAL SUBUNIT PROTEIN MS38"/>
    <property type="match status" value="1"/>
</dbReference>
<keyword evidence="8" id="KW-1185">Reference proteome</keyword>
<feature type="region of interest" description="Disordered" evidence="5">
    <location>
        <begin position="48"/>
        <end position="102"/>
    </location>
</feature>
<protein>
    <recommendedName>
        <fullName evidence="4">Small ribosomal subunit protein mS38</fullName>
    </recommendedName>
</protein>
<evidence type="ECO:0000256" key="3">
    <source>
        <dbReference type="ARBA" id="ARBA00035647"/>
    </source>
</evidence>
<evidence type="ECO:0000313" key="7">
    <source>
        <dbReference type="EMBL" id="KAK4462187.1"/>
    </source>
</evidence>
<feature type="domain" description="Ribosomal protein mS38 C-terminal" evidence="6">
    <location>
        <begin position="321"/>
        <end position="354"/>
    </location>
</feature>
<sequence length="355" mass="39309">MLPSSMRRVVAAAAATPSTPSIVASSISSAVPKPGAAFSLSFRPTSLNQRRYSSSKPSSPSDGSRDFDARASVPSGSSKAIGEKRKKKAKNAGPQLPSVPSTKHLKDEALALSTFFALHRPISVTRLMPQAVTEDAFAQIFAPRTRNNKVQDVLSTLSQTVQDLEEPLNKLNIANGVKQQQTSHEGAQEAEADGSTKLSYKRPDGTEANVFLQLNTADGQFLPYAPPPPPRPIAEADVESAMETIAEELASSEHEPQTRVYKAMVTIEETTDENGQYKVVAHSPELIEEGAEPVPRSFMERMAQRQLRFDEARRQQGRTMQAISVKRQRKLKMKKKKYKKLMRRTRNERRKLDRL</sequence>
<reference evidence="7" key="1">
    <citation type="journal article" date="2023" name="Mol. Phylogenet. Evol.">
        <title>Genome-scale phylogeny and comparative genomics of the fungal order Sordariales.</title>
        <authorList>
            <person name="Hensen N."/>
            <person name="Bonometti L."/>
            <person name="Westerberg I."/>
            <person name="Brannstrom I.O."/>
            <person name="Guillou S."/>
            <person name="Cros-Aarteil S."/>
            <person name="Calhoun S."/>
            <person name="Haridas S."/>
            <person name="Kuo A."/>
            <person name="Mondo S."/>
            <person name="Pangilinan J."/>
            <person name="Riley R."/>
            <person name="LaButti K."/>
            <person name="Andreopoulos B."/>
            <person name="Lipzen A."/>
            <person name="Chen C."/>
            <person name="Yan M."/>
            <person name="Daum C."/>
            <person name="Ng V."/>
            <person name="Clum A."/>
            <person name="Steindorff A."/>
            <person name="Ohm R.A."/>
            <person name="Martin F."/>
            <person name="Silar P."/>
            <person name="Natvig D.O."/>
            <person name="Lalanne C."/>
            <person name="Gautier V."/>
            <person name="Ament-Velasquez S.L."/>
            <person name="Kruys A."/>
            <person name="Hutchinson M.I."/>
            <person name="Powell A.J."/>
            <person name="Barry K."/>
            <person name="Miller A.N."/>
            <person name="Grigoriev I.V."/>
            <person name="Debuchy R."/>
            <person name="Gladieux P."/>
            <person name="Hiltunen Thoren M."/>
            <person name="Johannesson H."/>
        </authorList>
    </citation>
    <scope>NUCLEOTIDE SEQUENCE</scope>
    <source>
        <strain evidence="7">PSN324</strain>
    </source>
</reference>
<feature type="compositionally biased region" description="Basic residues" evidence="5">
    <location>
        <begin position="326"/>
        <end position="349"/>
    </location>
</feature>
<reference evidence="7" key="2">
    <citation type="submission" date="2023-06" db="EMBL/GenBank/DDBJ databases">
        <authorList>
            <consortium name="Lawrence Berkeley National Laboratory"/>
            <person name="Mondo S.J."/>
            <person name="Hensen N."/>
            <person name="Bonometti L."/>
            <person name="Westerberg I."/>
            <person name="Brannstrom I.O."/>
            <person name="Guillou S."/>
            <person name="Cros-Aarteil S."/>
            <person name="Calhoun S."/>
            <person name="Haridas S."/>
            <person name="Kuo A."/>
            <person name="Pangilinan J."/>
            <person name="Riley R."/>
            <person name="Labutti K."/>
            <person name="Andreopoulos B."/>
            <person name="Lipzen A."/>
            <person name="Chen C."/>
            <person name="Yanf M."/>
            <person name="Daum C."/>
            <person name="Ng V."/>
            <person name="Clum A."/>
            <person name="Steindorff A."/>
            <person name="Ohm R."/>
            <person name="Martin F."/>
            <person name="Silar P."/>
            <person name="Natvig D."/>
            <person name="Lalanne C."/>
            <person name="Gautier V."/>
            <person name="Ament-Velasquez S.L."/>
            <person name="Kruys A."/>
            <person name="Hutchinson M.I."/>
            <person name="Powell A.J."/>
            <person name="Barry K."/>
            <person name="Miller A.N."/>
            <person name="Grigoriev I.V."/>
            <person name="Debuchy R."/>
            <person name="Gladieux P."/>
            <person name="Thoren M.H."/>
            <person name="Johannesson H."/>
        </authorList>
    </citation>
    <scope>NUCLEOTIDE SEQUENCE</scope>
    <source>
        <strain evidence="7">PSN324</strain>
    </source>
</reference>
<gene>
    <name evidence="7" type="ORF">QBC42DRAFT_176623</name>
</gene>
<evidence type="ECO:0000256" key="1">
    <source>
        <dbReference type="ARBA" id="ARBA00004173"/>
    </source>
</evidence>
<dbReference type="InterPro" id="IPR013177">
    <property type="entry name" value="Ribosomal_mS38_C"/>
</dbReference>
<dbReference type="PANTHER" id="PTHR32035">
    <property type="entry name" value="AURORA KINASE A-INTERACTING PROTEIN"/>
    <property type="match status" value="1"/>
</dbReference>
<comment type="subcellular location">
    <subcellularLocation>
        <location evidence="1">Mitochondrion</location>
    </subcellularLocation>
</comment>
<dbReference type="Proteomes" id="UP001321749">
    <property type="component" value="Unassembled WGS sequence"/>
</dbReference>
<dbReference type="GO" id="GO:0005739">
    <property type="term" value="C:mitochondrion"/>
    <property type="evidence" value="ECO:0007669"/>
    <property type="project" value="UniProtKB-SubCell"/>
</dbReference>
<organism evidence="7 8">
    <name type="scientific">Cladorrhinum samala</name>
    <dbReference type="NCBI Taxonomy" id="585594"/>
    <lineage>
        <taxon>Eukaryota</taxon>
        <taxon>Fungi</taxon>
        <taxon>Dikarya</taxon>
        <taxon>Ascomycota</taxon>
        <taxon>Pezizomycotina</taxon>
        <taxon>Sordariomycetes</taxon>
        <taxon>Sordariomycetidae</taxon>
        <taxon>Sordariales</taxon>
        <taxon>Podosporaceae</taxon>
        <taxon>Cladorrhinum</taxon>
    </lineage>
</organism>
<dbReference type="Pfam" id="PF08213">
    <property type="entry name" value="COX24_C"/>
    <property type="match status" value="1"/>
</dbReference>
<comment type="caution">
    <text evidence="7">The sequence shown here is derived from an EMBL/GenBank/DDBJ whole genome shotgun (WGS) entry which is preliminary data.</text>
</comment>
<feature type="region of interest" description="Disordered" evidence="5">
    <location>
        <begin position="313"/>
        <end position="355"/>
    </location>
</feature>
<comment type="similarity">
    <text evidence="3">Belongs to the mitochondrion-specific ribosomal protein mS38 family.</text>
</comment>
<dbReference type="SMART" id="SM01155">
    <property type="entry name" value="DUF1713"/>
    <property type="match status" value="1"/>
</dbReference>
<keyword evidence="2" id="KW-0496">Mitochondrion</keyword>
<evidence type="ECO:0000259" key="6">
    <source>
        <dbReference type="SMART" id="SM01155"/>
    </source>
</evidence>
<evidence type="ECO:0000256" key="2">
    <source>
        <dbReference type="ARBA" id="ARBA00023128"/>
    </source>
</evidence>
<evidence type="ECO:0000256" key="5">
    <source>
        <dbReference type="SAM" id="MobiDB-lite"/>
    </source>
</evidence>
<feature type="region of interest" description="Disordered" evidence="5">
    <location>
        <begin position="176"/>
        <end position="199"/>
    </location>
</feature>
<evidence type="ECO:0000256" key="4">
    <source>
        <dbReference type="ARBA" id="ARBA00035682"/>
    </source>
</evidence>
<dbReference type="EMBL" id="MU864976">
    <property type="protein sequence ID" value="KAK4462187.1"/>
    <property type="molecule type" value="Genomic_DNA"/>
</dbReference>
<dbReference type="AlphaFoldDB" id="A0AAV9HRQ8"/>
<proteinExistence type="inferred from homology"/>
<accession>A0AAV9HRQ8</accession>
<evidence type="ECO:0000313" key="8">
    <source>
        <dbReference type="Proteomes" id="UP001321749"/>
    </source>
</evidence>